<evidence type="ECO:0000313" key="2">
    <source>
        <dbReference type="Proteomes" id="UP001596432"/>
    </source>
</evidence>
<name>A0ABD5Y266_9EURY</name>
<comment type="caution">
    <text evidence="1">The sequence shown here is derived from an EMBL/GenBank/DDBJ whole genome shotgun (WGS) entry which is preliminary data.</text>
</comment>
<reference evidence="1 2" key="1">
    <citation type="journal article" date="2019" name="Int. J. Syst. Evol. Microbiol.">
        <title>The Global Catalogue of Microorganisms (GCM) 10K type strain sequencing project: providing services to taxonomists for standard genome sequencing and annotation.</title>
        <authorList>
            <consortium name="The Broad Institute Genomics Platform"/>
            <consortium name="The Broad Institute Genome Sequencing Center for Infectious Disease"/>
            <person name="Wu L."/>
            <person name="Ma J."/>
        </authorList>
    </citation>
    <scope>NUCLEOTIDE SEQUENCE [LARGE SCALE GENOMIC DNA]</scope>
    <source>
        <strain evidence="1 2">XZYJT29</strain>
    </source>
</reference>
<organism evidence="1 2">
    <name type="scientific">Halosimplex aquaticum</name>
    <dbReference type="NCBI Taxonomy" id="3026162"/>
    <lineage>
        <taxon>Archaea</taxon>
        <taxon>Methanobacteriati</taxon>
        <taxon>Methanobacteriota</taxon>
        <taxon>Stenosarchaea group</taxon>
        <taxon>Halobacteria</taxon>
        <taxon>Halobacteriales</taxon>
        <taxon>Haloarculaceae</taxon>
        <taxon>Halosimplex</taxon>
    </lineage>
</organism>
<proteinExistence type="predicted"/>
<dbReference type="EMBL" id="JBHTAS010000001">
    <property type="protein sequence ID" value="MFC7141548.1"/>
    <property type="molecule type" value="Genomic_DNA"/>
</dbReference>
<keyword evidence="2" id="KW-1185">Reference proteome</keyword>
<evidence type="ECO:0008006" key="3">
    <source>
        <dbReference type="Google" id="ProtNLM"/>
    </source>
</evidence>
<protein>
    <recommendedName>
        <fullName evidence="3">WD40-like Beta Propeller Repeat</fullName>
    </recommendedName>
</protein>
<sequence length="335" mass="36053">MTDPGLAETPRFRRVPREGIDRYRLVDPTRSVGPRRVAPVSTDRSVWLYAGGETPTLGVLDAETGAVQSATAATPDGPTPLVDAESGTAYVLDGHAVAAHDPERPAEPRSVGRFDPGTVPGTAAAGLTRSADGEQFAAVFATDDESRLVTLSAEEGTTAVWHTRDRRYDTVRFSPSDASLALLARDATDGVGGEAWLAREGLGARPLGQLLPDHHSDLRWNEGGTGLWYVEPRRGVGLVHLEAGRRERVWATSAREADATRDGDLLAATVADGESVRVSVYDRRDDRERTLSDPVPVSGAWTPRPQFVCGDRWLLYTATIDGVPRVTLVSVDALR</sequence>
<dbReference type="InterPro" id="IPR015943">
    <property type="entry name" value="WD40/YVTN_repeat-like_dom_sf"/>
</dbReference>
<dbReference type="AlphaFoldDB" id="A0ABD5Y266"/>
<dbReference type="GeneID" id="78821864"/>
<dbReference type="RefSeq" id="WP_274322629.1">
    <property type="nucleotide sequence ID" value="NZ_CP118158.1"/>
</dbReference>
<dbReference type="SUPFAM" id="SSF82171">
    <property type="entry name" value="DPP6 N-terminal domain-like"/>
    <property type="match status" value="1"/>
</dbReference>
<dbReference type="Gene3D" id="2.130.10.10">
    <property type="entry name" value="YVTN repeat-like/Quinoprotein amine dehydrogenase"/>
    <property type="match status" value="1"/>
</dbReference>
<evidence type="ECO:0000313" key="1">
    <source>
        <dbReference type="EMBL" id="MFC7141548.1"/>
    </source>
</evidence>
<accession>A0ABD5Y266</accession>
<gene>
    <name evidence="1" type="ORF">ACFQMA_17130</name>
</gene>
<dbReference type="Proteomes" id="UP001596432">
    <property type="component" value="Unassembled WGS sequence"/>
</dbReference>